<feature type="region of interest" description="Disordered" evidence="1">
    <location>
        <begin position="42"/>
        <end position="92"/>
    </location>
</feature>
<dbReference type="EMBL" id="OZ034820">
    <property type="protein sequence ID" value="CAL1401610.1"/>
    <property type="molecule type" value="Genomic_DNA"/>
</dbReference>
<feature type="compositionally biased region" description="Basic and acidic residues" evidence="1">
    <location>
        <begin position="77"/>
        <end position="92"/>
    </location>
</feature>
<feature type="compositionally biased region" description="Basic residues" evidence="1">
    <location>
        <begin position="1"/>
        <end position="14"/>
    </location>
</feature>
<keyword evidence="3" id="KW-1185">Reference proteome</keyword>
<feature type="region of interest" description="Disordered" evidence="1">
    <location>
        <begin position="1"/>
        <end position="29"/>
    </location>
</feature>
<organism evidence="2 3">
    <name type="scientific">Linum trigynum</name>
    <dbReference type="NCBI Taxonomy" id="586398"/>
    <lineage>
        <taxon>Eukaryota</taxon>
        <taxon>Viridiplantae</taxon>
        <taxon>Streptophyta</taxon>
        <taxon>Embryophyta</taxon>
        <taxon>Tracheophyta</taxon>
        <taxon>Spermatophyta</taxon>
        <taxon>Magnoliopsida</taxon>
        <taxon>eudicotyledons</taxon>
        <taxon>Gunneridae</taxon>
        <taxon>Pentapetalae</taxon>
        <taxon>rosids</taxon>
        <taxon>fabids</taxon>
        <taxon>Malpighiales</taxon>
        <taxon>Linaceae</taxon>
        <taxon>Linum</taxon>
    </lineage>
</organism>
<sequence>MSSKKTGSKGRPRGGRTQLIRTSPRRADVAIPVIGEETLVDVPMLAGSPPNQGRRSPSSVAKDGDYKEARSMTSSSEEEKLCYEIRSRTRGR</sequence>
<reference evidence="2 3" key="1">
    <citation type="submission" date="2024-04" db="EMBL/GenBank/DDBJ databases">
        <authorList>
            <person name="Fracassetti M."/>
        </authorList>
    </citation>
    <scope>NUCLEOTIDE SEQUENCE [LARGE SCALE GENOMIC DNA]</scope>
</reference>
<accession>A0AAV2FTH3</accession>
<proteinExistence type="predicted"/>
<feature type="compositionally biased region" description="Polar residues" evidence="1">
    <location>
        <begin position="49"/>
        <end position="59"/>
    </location>
</feature>
<gene>
    <name evidence="2" type="ORF">LTRI10_LOCUS41658</name>
</gene>
<dbReference type="AlphaFoldDB" id="A0AAV2FTH3"/>
<name>A0AAV2FTH3_9ROSI</name>
<dbReference type="Proteomes" id="UP001497516">
    <property type="component" value="Chromosome 7"/>
</dbReference>
<evidence type="ECO:0000313" key="2">
    <source>
        <dbReference type="EMBL" id="CAL1401610.1"/>
    </source>
</evidence>
<evidence type="ECO:0000256" key="1">
    <source>
        <dbReference type="SAM" id="MobiDB-lite"/>
    </source>
</evidence>
<evidence type="ECO:0000313" key="3">
    <source>
        <dbReference type="Proteomes" id="UP001497516"/>
    </source>
</evidence>
<protein>
    <submittedName>
        <fullName evidence="2">Uncharacterized protein</fullName>
    </submittedName>
</protein>